<dbReference type="VEuPathDB" id="TrichDB:TVAGG3_0554340"/>
<feature type="transmembrane region" description="Helical" evidence="7">
    <location>
        <begin position="357"/>
        <end position="377"/>
    </location>
</feature>
<dbReference type="AlphaFoldDB" id="A2FHR0"/>
<evidence type="ECO:0000256" key="1">
    <source>
        <dbReference type="ARBA" id="ARBA00004141"/>
    </source>
</evidence>
<gene>
    <name evidence="9" type="ORF">TVAG_005750</name>
</gene>
<dbReference type="RefSeq" id="XP_001308490.1">
    <property type="nucleotide sequence ID" value="XM_001308489.1"/>
</dbReference>
<dbReference type="InParanoid" id="A2FHR0"/>
<evidence type="ECO:0000256" key="7">
    <source>
        <dbReference type="RuleBase" id="RU368066"/>
    </source>
</evidence>
<dbReference type="PANTHER" id="PTHR12385">
    <property type="entry name" value="CHOLINE TRANSPORTER-LIKE (SLC FAMILY 44)"/>
    <property type="match status" value="1"/>
</dbReference>
<keyword evidence="6" id="KW-0325">Glycoprotein</keyword>
<keyword evidence="4 7" id="KW-1133">Transmembrane helix</keyword>
<organism evidence="9 10">
    <name type="scientific">Trichomonas vaginalis (strain ATCC PRA-98 / G3)</name>
    <dbReference type="NCBI Taxonomy" id="412133"/>
    <lineage>
        <taxon>Eukaryota</taxon>
        <taxon>Metamonada</taxon>
        <taxon>Parabasalia</taxon>
        <taxon>Trichomonadida</taxon>
        <taxon>Trichomonadidae</taxon>
        <taxon>Trichomonas</taxon>
    </lineage>
</organism>
<keyword evidence="5 7" id="KW-0472">Membrane</keyword>
<evidence type="ECO:0000256" key="6">
    <source>
        <dbReference type="ARBA" id="ARBA00023180"/>
    </source>
</evidence>
<name>A2FHR0_TRIV3</name>
<evidence type="ECO:0000256" key="4">
    <source>
        <dbReference type="ARBA" id="ARBA00022989"/>
    </source>
</evidence>
<dbReference type="GO" id="GO:0055085">
    <property type="term" value="P:transmembrane transport"/>
    <property type="evidence" value="ECO:0000318"/>
    <property type="project" value="GO_Central"/>
</dbReference>
<feature type="transmembrane region" description="Helical" evidence="7">
    <location>
        <begin position="278"/>
        <end position="297"/>
    </location>
</feature>
<keyword evidence="3 7" id="KW-0812">Transmembrane</keyword>
<dbReference type="EMBL" id="DS113799">
    <property type="protein sequence ID" value="EAX95560.1"/>
    <property type="molecule type" value="Genomic_DNA"/>
</dbReference>
<feature type="transmembrane region" description="Helical" evidence="7">
    <location>
        <begin position="304"/>
        <end position="328"/>
    </location>
</feature>
<reference evidence="9" key="1">
    <citation type="submission" date="2006-10" db="EMBL/GenBank/DDBJ databases">
        <authorList>
            <person name="Amadeo P."/>
            <person name="Zhao Q."/>
            <person name="Wortman J."/>
            <person name="Fraser-Liggett C."/>
            <person name="Carlton J."/>
        </authorList>
    </citation>
    <scope>NUCLEOTIDE SEQUENCE</scope>
    <source>
        <strain evidence="9">G3</strain>
    </source>
</reference>
<dbReference type="Proteomes" id="UP000001542">
    <property type="component" value="Unassembled WGS sequence"/>
</dbReference>
<feature type="transmembrane region" description="Helical" evidence="7">
    <location>
        <begin position="415"/>
        <end position="435"/>
    </location>
</feature>
<dbReference type="GO" id="GO:0022857">
    <property type="term" value="F:transmembrane transporter activity"/>
    <property type="evidence" value="ECO:0000318"/>
    <property type="project" value="GO_Central"/>
</dbReference>
<dbReference type="GO" id="GO:0005886">
    <property type="term" value="C:plasma membrane"/>
    <property type="evidence" value="ECO:0007669"/>
    <property type="project" value="UniProtKB-SubCell"/>
</dbReference>
<evidence type="ECO:0000256" key="3">
    <source>
        <dbReference type="ARBA" id="ARBA00022692"/>
    </source>
</evidence>
<feature type="region of interest" description="Disordered" evidence="8">
    <location>
        <begin position="1"/>
        <end position="68"/>
    </location>
</feature>
<feature type="compositionally biased region" description="Basic and acidic residues" evidence="8">
    <location>
        <begin position="29"/>
        <end position="68"/>
    </location>
</feature>
<evidence type="ECO:0000256" key="5">
    <source>
        <dbReference type="ARBA" id="ARBA00023136"/>
    </source>
</evidence>
<sequence length="708" mass="81793">MSSEGERGHRHHRKHRHDDTDESVDEIENSDHEEKPSKHSKHDSDNEEKQKEKKSSSKNDDATKAYEYDPDFHGAVPERKCTDCCMLIIFNIFLAGMIALFAYSLTRSNPKYLYIPTDYRNLLCGYDNSKLKVDNSSLLPNLEDRPYLFWVRPGKKGYVRSFCVKECPTEGLFSDAFLANLIDQELHNDTIGGEKDEKCHDSNVTKRTVPGYKVPENSSDVSYYCAYATKQVLKRCMPTTDALPDTEVNLSDYTKIFKESLSAQTLLTAFSDIFNAKWYIAIFTAASLVLAFIWIILLRFTAAFFVWFTVLLAFAVSALITALCYGMKTDYFKMAGKTQAYTLGLISKDLNAKIFNVLFWVCIAWDIVFTLIFLFLCDRIRISVNIIKIVSKVFGQVKTLFIFPIFIYILMFIWWIYIIGVAIVIYGAGTPVFIYDSNIGNMVEYKYDQILKYLSIYHFFGFLWVSVFISDLGEMALAGVFAAWYFNKDPRREHMGKIPVLRSFGRALRYHMGSLATGSLIIAICKFIRYCIEYIQLKTKDAQSTFVKWIVRCLICCFKCLEKFLKYINRNCYILIAIHGYNFFQGCKHAFELITRNIVRVVTINWVGDFTLFLGRVFISGIATAVSLYIFMKKEDIEFYCVPAAVVFVLSFIVSGVFTELFEMGIDSMFLCFMEDCERNEGHEMYTPEELRSWIHKDKENSNEENQS</sequence>
<dbReference type="Pfam" id="PF04515">
    <property type="entry name" value="Choline_transpo"/>
    <property type="match status" value="1"/>
</dbReference>
<evidence type="ECO:0000256" key="2">
    <source>
        <dbReference type="ARBA" id="ARBA00007168"/>
    </source>
</evidence>
<protein>
    <recommendedName>
        <fullName evidence="7">Choline transporter-like protein</fullName>
    </recommendedName>
</protein>
<dbReference type="OrthoDB" id="420519at2759"/>
<reference evidence="9" key="2">
    <citation type="journal article" date="2007" name="Science">
        <title>Draft genome sequence of the sexually transmitted pathogen Trichomonas vaginalis.</title>
        <authorList>
            <person name="Carlton J.M."/>
            <person name="Hirt R.P."/>
            <person name="Silva J.C."/>
            <person name="Delcher A.L."/>
            <person name="Schatz M."/>
            <person name="Zhao Q."/>
            <person name="Wortman J.R."/>
            <person name="Bidwell S.L."/>
            <person name="Alsmark U.C.M."/>
            <person name="Besteiro S."/>
            <person name="Sicheritz-Ponten T."/>
            <person name="Noel C.J."/>
            <person name="Dacks J.B."/>
            <person name="Foster P.G."/>
            <person name="Simillion C."/>
            <person name="Van de Peer Y."/>
            <person name="Miranda-Saavedra D."/>
            <person name="Barton G.J."/>
            <person name="Westrop G.D."/>
            <person name="Mueller S."/>
            <person name="Dessi D."/>
            <person name="Fiori P.L."/>
            <person name="Ren Q."/>
            <person name="Paulsen I."/>
            <person name="Zhang H."/>
            <person name="Bastida-Corcuera F.D."/>
            <person name="Simoes-Barbosa A."/>
            <person name="Brown M.T."/>
            <person name="Hayes R.D."/>
            <person name="Mukherjee M."/>
            <person name="Okumura C.Y."/>
            <person name="Schneider R."/>
            <person name="Smith A.J."/>
            <person name="Vanacova S."/>
            <person name="Villalvazo M."/>
            <person name="Haas B.J."/>
            <person name="Pertea M."/>
            <person name="Feldblyum T.V."/>
            <person name="Utterback T.R."/>
            <person name="Shu C.L."/>
            <person name="Osoegawa K."/>
            <person name="de Jong P.J."/>
            <person name="Hrdy I."/>
            <person name="Horvathova L."/>
            <person name="Zubacova Z."/>
            <person name="Dolezal P."/>
            <person name="Malik S.B."/>
            <person name="Logsdon J.M. Jr."/>
            <person name="Henze K."/>
            <person name="Gupta A."/>
            <person name="Wang C.C."/>
            <person name="Dunne R.L."/>
            <person name="Upcroft J.A."/>
            <person name="Upcroft P."/>
            <person name="White O."/>
            <person name="Salzberg S.L."/>
            <person name="Tang P."/>
            <person name="Chiu C.-H."/>
            <person name="Lee Y.-S."/>
            <person name="Embley T.M."/>
            <person name="Coombs G.H."/>
            <person name="Mottram J.C."/>
            <person name="Tachezy J."/>
            <person name="Fraser-Liggett C.M."/>
            <person name="Johnson P.J."/>
        </authorList>
    </citation>
    <scope>NUCLEOTIDE SEQUENCE [LARGE SCALE GENOMIC DNA]</scope>
    <source>
        <strain evidence="9">G3</strain>
    </source>
</reference>
<evidence type="ECO:0000313" key="9">
    <source>
        <dbReference type="EMBL" id="EAX95560.1"/>
    </source>
</evidence>
<accession>A2FHR0</accession>
<feature type="transmembrane region" description="Helical" evidence="7">
    <location>
        <begin position="389"/>
        <end position="409"/>
    </location>
</feature>
<dbReference type="KEGG" id="tva:4753317"/>
<proteinExistence type="inferred from homology"/>
<dbReference type="VEuPathDB" id="TrichDB:TVAG_005750"/>
<comment type="function">
    <text evidence="7">Choline transporter.</text>
</comment>
<keyword evidence="10" id="KW-1185">Reference proteome</keyword>
<evidence type="ECO:0000256" key="8">
    <source>
        <dbReference type="SAM" id="MobiDB-lite"/>
    </source>
</evidence>
<feature type="transmembrane region" description="Helical" evidence="7">
    <location>
        <begin position="507"/>
        <end position="528"/>
    </location>
</feature>
<feature type="transmembrane region" description="Helical" evidence="7">
    <location>
        <begin position="610"/>
        <end position="631"/>
    </location>
</feature>
<dbReference type="eggNOG" id="KOG1362">
    <property type="taxonomic scope" value="Eukaryota"/>
</dbReference>
<dbReference type="OMA" id="SNPENWI"/>
<dbReference type="InterPro" id="IPR007603">
    <property type="entry name" value="Choline_transptr-like"/>
</dbReference>
<comment type="subcellular location">
    <subcellularLocation>
        <location evidence="7">Cell membrane</location>
        <topology evidence="7">Multi-pass membrane protein</topology>
    </subcellularLocation>
    <subcellularLocation>
        <location evidence="1">Membrane</location>
        <topology evidence="1">Multi-pass membrane protein</topology>
    </subcellularLocation>
</comment>
<comment type="similarity">
    <text evidence="2 7">Belongs to the CTL (choline transporter-like) family.</text>
</comment>
<dbReference type="GO" id="GO:0016020">
    <property type="term" value="C:membrane"/>
    <property type="evidence" value="ECO:0000318"/>
    <property type="project" value="GO_Central"/>
</dbReference>
<dbReference type="SMR" id="A2FHR0"/>
<feature type="transmembrane region" description="Helical" evidence="7">
    <location>
        <begin position="456"/>
        <end position="487"/>
    </location>
</feature>
<dbReference type="PANTHER" id="PTHR12385:SF14">
    <property type="entry name" value="CHOLINE TRANSPORTER-LIKE 2"/>
    <property type="match status" value="1"/>
</dbReference>
<feature type="transmembrane region" description="Helical" evidence="7">
    <location>
        <begin position="637"/>
        <end position="659"/>
    </location>
</feature>
<evidence type="ECO:0000313" key="10">
    <source>
        <dbReference type="Proteomes" id="UP000001542"/>
    </source>
</evidence>
<feature type="transmembrane region" description="Helical" evidence="7">
    <location>
        <begin position="84"/>
        <end position="105"/>
    </location>
</feature>